<feature type="binding site" evidence="3">
    <location>
        <position position="117"/>
    </location>
    <ligand>
        <name>substrate</name>
    </ligand>
</feature>
<protein>
    <submittedName>
        <fullName evidence="5">Regucalcin protein</fullName>
    </submittedName>
</protein>
<sequence>MADQEFQQWHVAKPYIDLHCSLGEGPYYEKATNTLRFLDIIQKRIHSVSLSEGPDSLKTLQLDSPIGVTADIEGVDPQDKILIAVKYGIAILDRKTGKYDYLTKFVDGEGNPRLRSNDGGVDPLGHLWLGTMTDFDLGDCQPEGSLLRFDLNKAGETVKTGLTIPNTIGWSPDYKTLYFTHSSAGEVLAFDFNLADGSASNERLFYKHEGSGGPDGFRVDVDGNIWHAIYGESRVIKISPQGKIVGQVNLPTRNITCTEFVGTELFITTASDDDGEGDSKSYGGGLFRVDVGTTGVAPHKFKLNA</sequence>
<feature type="binding site" evidence="3">
    <location>
        <position position="115"/>
    </location>
    <ligand>
        <name>substrate</name>
    </ligand>
</feature>
<gene>
    <name evidence="5" type="ORF">QBC33DRAFT_136229</name>
</gene>
<dbReference type="PANTHER" id="PTHR10907:SF47">
    <property type="entry name" value="REGUCALCIN"/>
    <property type="match status" value="1"/>
</dbReference>
<feature type="binding site" evidence="3">
    <location>
        <position position="215"/>
    </location>
    <ligand>
        <name>a divalent metal cation</name>
        <dbReference type="ChEBI" id="CHEBI:60240"/>
    </ligand>
</feature>
<dbReference type="EMBL" id="MU839014">
    <property type="protein sequence ID" value="KAK1765798.1"/>
    <property type="molecule type" value="Genomic_DNA"/>
</dbReference>
<comment type="caution">
    <text evidence="5">The sequence shown here is derived from an EMBL/GenBank/DDBJ whole genome shotgun (WGS) entry which is preliminary data.</text>
</comment>
<dbReference type="GO" id="GO:0005509">
    <property type="term" value="F:calcium ion binding"/>
    <property type="evidence" value="ECO:0007669"/>
    <property type="project" value="TreeGrafter"/>
</dbReference>
<dbReference type="AlphaFoldDB" id="A0AAJ0BYK0"/>
<dbReference type="SUPFAM" id="SSF63829">
    <property type="entry name" value="Calcium-dependent phosphotriesterase"/>
    <property type="match status" value="1"/>
</dbReference>
<evidence type="ECO:0000313" key="6">
    <source>
        <dbReference type="Proteomes" id="UP001244011"/>
    </source>
</evidence>
<name>A0AAJ0BYK0_9PEZI</name>
<feature type="binding site" evidence="3">
    <location>
        <position position="24"/>
    </location>
    <ligand>
        <name>a divalent metal cation</name>
        <dbReference type="ChEBI" id="CHEBI:60240"/>
    </ligand>
</feature>
<feature type="domain" description="SMP-30/Gluconolactonase/LRE-like region" evidence="4">
    <location>
        <begin position="22"/>
        <end position="270"/>
    </location>
</feature>
<keyword evidence="3" id="KW-0862">Zinc</keyword>
<dbReference type="PANTHER" id="PTHR10907">
    <property type="entry name" value="REGUCALCIN"/>
    <property type="match status" value="1"/>
</dbReference>
<feature type="binding site" evidence="3">
    <location>
        <position position="166"/>
    </location>
    <ligand>
        <name>a divalent metal cation</name>
        <dbReference type="ChEBI" id="CHEBI:60240"/>
    </ligand>
</feature>
<comment type="cofactor">
    <cofactor evidence="3">
        <name>Zn(2+)</name>
        <dbReference type="ChEBI" id="CHEBI:29105"/>
    </cofactor>
    <text evidence="3">Binds 1 divalent metal cation per subunit.</text>
</comment>
<dbReference type="InterPro" id="IPR013658">
    <property type="entry name" value="SGL"/>
</dbReference>
<evidence type="ECO:0000313" key="5">
    <source>
        <dbReference type="EMBL" id="KAK1765798.1"/>
    </source>
</evidence>
<dbReference type="InterPro" id="IPR011042">
    <property type="entry name" value="6-blade_b-propeller_TolB-like"/>
</dbReference>
<evidence type="ECO:0000256" key="1">
    <source>
        <dbReference type="ARBA" id="ARBA00008853"/>
    </source>
</evidence>
<feature type="active site" description="Proton donor/acceptor" evidence="2">
    <location>
        <position position="215"/>
    </location>
</feature>
<dbReference type="GO" id="GO:0004341">
    <property type="term" value="F:gluconolactonase activity"/>
    <property type="evidence" value="ECO:0007669"/>
    <property type="project" value="TreeGrafter"/>
</dbReference>
<dbReference type="RefSeq" id="XP_060282011.1">
    <property type="nucleotide sequence ID" value="XM_060422089.1"/>
</dbReference>
<proteinExistence type="inferred from homology"/>
<dbReference type="Pfam" id="PF08450">
    <property type="entry name" value="SGL"/>
    <property type="match status" value="1"/>
</dbReference>
<evidence type="ECO:0000256" key="3">
    <source>
        <dbReference type="PIRSR" id="PIRSR605511-2"/>
    </source>
</evidence>
<dbReference type="Proteomes" id="UP001244011">
    <property type="component" value="Unassembled WGS sequence"/>
</dbReference>
<evidence type="ECO:0000259" key="4">
    <source>
        <dbReference type="Pfam" id="PF08450"/>
    </source>
</evidence>
<accession>A0AAJ0BYK0</accession>
<dbReference type="GeneID" id="85305276"/>
<organism evidence="5 6">
    <name type="scientific">Phialemonium atrogriseum</name>
    <dbReference type="NCBI Taxonomy" id="1093897"/>
    <lineage>
        <taxon>Eukaryota</taxon>
        <taxon>Fungi</taxon>
        <taxon>Dikarya</taxon>
        <taxon>Ascomycota</taxon>
        <taxon>Pezizomycotina</taxon>
        <taxon>Sordariomycetes</taxon>
        <taxon>Sordariomycetidae</taxon>
        <taxon>Cephalothecales</taxon>
        <taxon>Cephalothecaceae</taxon>
        <taxon>Phialemonium</taxon>
    </lineage>
</organism>
<dbReference type="InterPro" id="IPR005511">
    <property type="entry name" value="SMP-30"/>
</dbReference>
<keyword evidence="3" id="KW-0479">Metal-binding</keyword>
<dbReference type="Gene3D" id="2.120.10.30">
    <property type="entry name" value="TolB, C-terminal domain"/>
    <property type="match status" value="1"/>
</dbReference>
<reference evidence="5" key="1">
    <citation type="submission" date="2023-06" db="EMBL/GenBank/DDBJ databases">
        <title>Genome-scale phylogeny and comparative genomics of the fungal order Sordariales.</title>
        <authorList>
            <consortium name="Lawrence Berkeley National Laboratory"/>
            <person name="Hensen N."/>
            <person name="Bonometti L."/>
            <person name="Westerberg I."/>
            <person name="Brannstrom I.O."/>
            <person name="Guillou S."/>
            <person name="Cros-Aarteil S."/>
            <person name="Calhoun S."/>
            <person name="Haridas S."/>
            <person name="Kuo A."/>
            <person name="Mondo S."/>
            <person name="Pangilinan J."/>
            <person name="Riley R."/>
            <person name="Labutti K."/>
            <person name="Andreopoulos B."/>
            <person name="Lipzen A."/>
            <person name="Chen C."/>
            <person name="Yanf M."/>
            <person name="Daum C."/>
            <person name="Ng V."/>
            <person name="Clum A."/>
            <person name="Steindorff A."/>
            <person name="Ohm R."/>
            <person name="Martin F."/>
            <person name="Silar P."/>
            <person name="Natvig D."/>
            <person name="Lalanne C."/>
            <person name="Gautier V."/>
            <person name="Ament-Velasquez S.L."/>
            <person name="Kruys A."/>
            <person name="Hutchinson M.I."/>
            <person name="Powell A.J."/>
            <person name="Barry K."/>
            <person name="Miller A.N."/>
            <person name="Grigoriev I.V."/>
            <person name="Debuchy R."/>
            <person name="Gladieux P."/>
            <person name="Thoren M.H."/>
            <person name="Johannesson H."/>
        </authorList>
    </citation>
    <scope>NUCLEOTIDE SEQUENCE</scope>
    <source>
        <strain evidence="5">8032-3</strain>
    </source>
</reference>
<comment type="similarity">
    <text evidence="1">Belongs to the SMP-30/CGR1 family.</text>
</comment>
<keyword evidence="6" id="KW-1185">Reference proteome</keyword>
<evidence type="ECO:0000256" key="2">
    <source>
        <dbReference type="PIRSR" id="PIRSR605511-1"/>
    </source>
</evidence>
<dbReference type="PRINTS" id="PR01790">
    <property type="entry name" value="SMP30FAMILY"/>
</dbReference>